<reference evidence="10 11" key="1">
    <citation type="journal article" date="2023" name="Nucleic Acids Res.">
        <title>The hologenome of Daphnia magna reveals possible DNA methylation and microbiome-mediated evolution of the host genome.</title>
        <authorList>
            <person name="Chaturvedi A."/>
            <person name="Li X."/>
            <person name="Dhandapani V."/>
            <person name="Marshall H."/>
            <person name="Kissane S."/>
            <person name="Cuenca-Cambronero M."/>
            <person name="Asole G."/>
            <person name="Calvet F."/>
            <person name="Ruiz-Romero M."/>
            <person name="Marangio P."/>
            <person name="Guigo R."/>
            <person name="Rago D."/>
            <person name="Mirbahai L."/>
            <person name="Eastwood N."/>
            <person name="Colbourne J.K."/>
            <person name="Zhou J."/>
            <person name="Mallon E."/>
            <person name="Orsini L."/>
        </authorList>
    </citation>
    <scope>NUCLEOTIDE SEQUENCE [LARGE SCALE GENOMIC DNA]</scope>
    <source>
        <strain evidence="10">LRV0_1</strain>
    </source>
</reference>
<evidence type="ECO:0000313" key="11">
    <source>
        <dbReference type="Proteomes" id="UP001234178"/>
    </source>
</evidence>
<keyword evidence="9" id="KW-1133">Transmembrane helix</keyword>
<evidence type="ECO:0000256" key="3">
    <source>
        <dbReference type="ARBA" id="ARBA00022617"/>
    </source>
</evidence>
<comment type="cofactor">
    <cofactor evidence="1">
        <name>heme</name>
        <dbReference type="ChEBI" id="CHEBI:30413"/>
    </cofactor>
</comment>
<accession>A0ABQ9ZTY2</accession>
<evidence type="ECO:0000256" key="6">
    <source>
        <dbReference type="ARBA" id="ARBA00023004"/>
    </source>
</evidence>
<keyword evidence="5 8" id="KW-0560">Oxidoreductase</keyword>
<evidence type="ECO:0000256" key="5">
    <source>
        <dbReference type="ARBA" id="ARBA00023002"/>
    </source>
</evidence>
<keyword evidence="9" id="KW-0472">Membrane</keyword>
<dbReference type="InterPro" id="IPR001128">
    <property type="entry name" value="Cyt_P450"/>
</dbReference>
<dbReference type="Gene3D" id="1.10.630.10">
    <property type="entry name" value="Cytochrome P450"/>
    <property type="match status" value="1"/>
</dbReference>
<dbReference type="SUPFAM" id="SSF48264">
    <property type="entry name" value="Cytochrome P450"/>
    <property type="match status" value="1"/>
</dbReference>
<evidence type="ECO:0000256" key="4">
    <source>
        <dbReference type="ARBA" id="ARBA00022723"/>
    </source>
</evidence>
<dbReference type="PROSITE" id="PS00086">
    <property type="entry name" value="CYTOCHROME_P450"/>
    <property type="match status" value="1"/>
</dbReference>
<feature type="transmembrane region" description="Helical" evidence="9">
    <location>
        <begin position="48"/>
        <end position="66"/>
    </location>
</feature>
<gene>
    <name evidence="10" type="ORF">OUZ56_031285</name>
</gene>
<keyword evidence="6 8" id="KW-0408">Iron</keyword>
<dbReference type="PANTHER" id="PTHR24300">
    <property type="entry name" value="CYTOCHROME P450 508A4-RELATED"/>
    <property type="match status" value="1"/>
</dbReference>
<dbReference type="InterPro" id="IPR002401">
    <property type="entry name" value="Cyt_P450_E_grp-I"/>
</dbReference>
<protein>
    <recommendedName>
        <fullName evidence="12">Cytochrome P450</fullName>
    </recommendedName>
</protein>
<evidence type="ECO:0000256" key="9">
    <source>
        <dbReference type="SAM" id="Phobius"/>
    </source>
</evidence>
<dbReference type="PANTHER" id="PTHR24300:SF376">
    <property type="entry name" value="CYTOCHROME P450 15A1"/>
    <property type="match status" value="1"/>
</dbReference>
<evidence type="ECO:0008006" key="12">
    <source>
        <dbReference type="Google" id="ProtNLM"/>
    </source>
</evidence>
<sequence length="618" mass="69841">MSTENSQIDHFKTSPCLAAFGEDAMILKVALPLSLPITTPLMFADRRYCLVLSVFGWLIFWYINLICTPADFPPGPPGVLSFLTLRTQNEPFLSKAIQKLSKEYGPVIGLILLHRKFICISGRQAAVDALHNPLLLGRPKSFDFRLRTKGLCRGVLMTDGELWKEQRRFTVKHLKDVGIGKSFHEGTILDEITHVVSEIKNVVDSSNGGNIKLENLFTTAVINILWIMVAGTRFQRGDPKMEKLAYCVNGFMRFSDGGPTVLSFMPPLRFIVPELSGYNRLMGFIAPIRSYVKEEITEHRRTRQPDSPRDFIDLYLEKLDDNKSSENSTFDEEQLLGTIFDIFVAGSETTSHTLGFALLFMIFHPQIQTKVQQEIDEILQGRQPSLADRGRLPYTEATLQEIQRLGLVAPLTIPHVAQENTKCQGYAIPKDSVVFINLWAINNDPDIWPEPKKFLPERHLNAAGNCVKSELMFNFGLGKRSCIGETLARCSLFLFFTCIMQHFRFESPNINDEFFVDEALRPSLEPIPGLSLAPPVLMVSSTGLRVVFSLPSKAPKYLPRLDWHPISYLGSAPGYENNIGRLWRHAKTLRQLFPLASRSRLTRDRALLLIDSGHVTMM</sequence>
<keyword evidence="9" id="KW-0812">Transmembrane</keyword>
<dbReference type="InterPro" id="IPR017972">
    <property type="entry name" value="Cyt_P450_CS"/>
</dbReference>
<dbReference type="InterPro" id="IPR036396">
    <property type="entry name" value="Cyt_P450_sf"/>
</dbReference>
<dbReference type="Pfam" id="PF00067">
    <property type="entry name" value="p450"/>
    <property type="match status" value="1"/>
</dbReference>
<dbReference type="PRINTS" id="PR00463">
    <property type="entry name" value="EP450I"/>
</dbReference>
<comment type="caution">
    <text evidence="10">The sequence shown here is derived from an EMBL/GenBank/DDBJ whole genome shotgun (WGS) entry which is preliminary data.</text>
</comment>
<dbReference type="InterPro" id="IPR050182">
    <property type="entry name" value="Cytochrome_P450_fam2"/>
</dbReference>
<dbReference type="EMBL" id="JAOYFB010000005">
    <property type="protein sequence ID" value="KAK4016334.1"/>
    <property type="molecule type" value="Genomic_DNA"/>
</dbReference>
<keyword evidence="3 8" id="KW-0349">Heme</keyword>
<evidence type="ECO:0000256" key="2">
    <source>
        <dbReference type="ARBA" id="ARBA00010617"/>
    </source>
</evidence>
<dbReference type="Proteomes" id="UP001234178">
    <property type="component" value="Unassembled WGS sequence"/>
</dbReference>
<proteinExistence type="inferred from homology"/>
<name>A0ABQ9ZTY2_9CRUS</name>
<dbReference type="PRINTS" id="PR00385">
    <property type="entry name" value="P450"/>
</dbReference>
<keyword evidence="11" id="KW-1185">Reference proteome</keyword>
<comment type="similarity">
    <text evidence="2 8">Belongs to the cytochrome P450 family.</text>
</comment>
<organism evidence="10 11">
    <name type="scientific">Daphnia magna</name>
    <dbReference type="NCBI Taxonomy" id="35525"/>
    <lineage>
        <taxon>Eukaryota</taxon>
        <taxon>Metazoa</taxon>
        <taxon>Ecdysozoa</taxon>
        <taxon>Arthropoda</taxon>
        <taxon>Crustacea</taxon>
        <taxon>Branchiopoda</taxon>
        <taxon>Diplostraca</taxon>
        <taxon>Cladocera</taxon>
        <taxon>Anomopoda</taxon>
        <taxon>Daphniidae</taxon>
        <taxon>Daphnia</taxon>
    </lineage>
</organism>
<evidence type="ECO:0000313" key="10">
    <source>
        <dbReference type="EMBL" id="KAK4016334.1"/>
    </source>
</evidence>
<evidence type="ECO:0000256" key="7">
    <source>
        <dbReference type="ARBA" id="ARBA00023033"/>
    </source>
</evidence>
<evidence type="ECO:0000256" key="1">
    <source>
        <dbReference type="ARBA" id="ARBA00001971"/>
    </source>
</evidence>
<keyword evidence="7 8" id="KW-0503">Monooxygenase</keyword>
<evidence type="ECO:0000256" key="8">
    <source>
        <dbReference type="RuleBase" id="RU000461"/>
    </source>
</evidence>
<keyword evidence="4 8" id="KW-0479">Metal-binding</keyword>